<dbReference type="EMBL" id="FMSH01000455">
    <property type="protein sequence ID" value="SCU91547.1"/>
    <property type="molecule type" value="Genomic_DNA"/>
</dbReference>
<sequence length="236" mass="26943">MSSTPMKQNARTNTTRDSVHTVQHERKVRLLLWGGAYAQSDNSAFQMAAINVAKDYKKDDKNKYEIINKRLRSLQSLILEINDQKPNSIRSLDIFTHGGPDNFFMVTVRNDQDGSFLNNIRLYRYIFHNDSFSRAHLRKLKFENFSEDAKVEIHGCQTAATSDNIVADFSKYLFAAGKTKSVVIGHTTNTDPRINGDKTGIPDQDYRHLERAIYRGGKLLTKTRKTGALDERELAK</sequence>
<evidence type="ECO:0000313" key="2">
    <source>
        <dbReference type="EMBL" id="SCU91547.1"/>
    </source>
</evidence>
<organism evidence="2">
    <name type="scientific">Cupriavidus necator</name>
    <name type="common">Alcaligenes eutrophus</name>
    <name type="synonym">Ralstonia eutropha</name>
    <dbReference type="NCBI Taxonomy" id="106590"/>
    <lineage>
        <taxon>Bacteria</taxon>
        <taxon>Pseudomonadati</taxon>
        <taxon>Pseudomonadota</taxon>
        <taxon>Betaproteobacteria</taxon>
        <taxon>Burkholderiales</taxon>
        <taxon>Burkholderiaceae</taxon>
        <taxon>Cupriavidus</taxon>
    </lineage>
</organism>
<name>A0A1K0INB9_CUPNE</name>
<dbReference type="AlphaFoldDB" id="A0A1K0INB9"/>
<evidence type="ECO:0000256" key="1">
    <source>
        <dbReference type="SAM" id="MobiDB-lite"/>
    </source>
</evidence>
<feature type="region of interest" description="Disordered" evidence="1">
    <location>
        <begin position="1"/>
        <end position="22"/>
    </location>
</feature>
<gene>
    <name evidence="2" type="ORF">CNECB9_5080005</name>
</gene>
<accession>A0A1K0INB9</accession>
<feature type="compositionally biased region" description="Polar residues" evidence="1">
    <location>
        <begin position="1"/>
        <end position="16"/>
    </location>
</feature>
<protein>
    <submittedName>
        <fullName evidence="2">Uncharacterized protein</fullName>
    </submittedName>
</protein>
<proteinExistence type="predicted"/>
<reference evidence="2" key="1">
    <citation type="submission" date="2016-09" db="EMBL/GenBank/DDBJ databases">
        <authorList>
            <person name="Capua I."/>
            <person name="De Benedictis P."/>
            <person name="Joannis T."/>
            <person name="Lombin L.H."/>
            <person name="Cattoli G."/>
        </authorList>
    </citation>
    <scope>NUCLEOTIDE SEQUENCE</scope>
    <source>
        <strain evidence="2">B9</strain>
    </source>
</reference>